<name>A0ABR2IIN5_9PEZI</name>
<dbReference type="PANTHER" id="PTHR35910">
    <property type="entry name" value="2EXR DOMAIN-CONTAINING PROTEIN"/>
    <property type="match status" value="1"/>
</dbReference>
<reference evidence="2 3" key="1">
    <citation type="journal article" date="2024" name="IMA Fungus">
        <title>Apiospora arundinis, a panoply of carbohydrate-active enzymes and secondary metabolites.</title>
        <authorList>
            <person name="Sorensen T."/>
            <person name="Petersen C."/>
            <person name="Muurmann A.T."/>
            <person name="Christiansen J.V."/>
            <person name="Brundto M.L."/>
            <person name="Overgaard C.K."/>
            <person name="Boysen A.T."/>
            <person name="Wollenberg R.D."/>
            <person name="Larsen T.O."/>
            <person name="Sorensen J.L."/>
            <person name="Nielsen K.L."/>
            <person name="Sondergaard T.E."/>
        </authorList>
    </citation>
    <scope>NUCLEOTIDE SEQUENCE [LARGE SCALE GENOMIC DNA]</scope>
    <source>
        <strain evidence="2 3">AAU 773</strain>
    </source>
</reference>
<organism evidence="2 3">
    <name type="scientific">Apiospora arundinis</name>
    <dbReference type="NCBI Taxonomy" id="335852"/>
    <lineage>
        <taxon>Eukaryota</taxon>
        <taxon>Fungi</taxon>
        <taxon>Dikarya</taxon>
        <taxon>Ascomycota</taxon>
        <taxon>Pezizomycotina</taxon>
        <taxon>Sordariomycetes</taxon>
        <taxon>Xylariomycetidae</taxon>
        <taxon>Amphisphaeriales</taxon>
        <taxon>Apiosporaceae</taxon>
        <taxon>Apiospora</taxon>
    </lineage>
</organism>
<dbReference type="Pfam" id="PF20150">
    <property type="entry name" value="2EXR"/>
    <property type="match status" value="1"/>
</dbReference>
<gene>
    <name evidence="2" type="ORF">PGQ11_009295</name>
</gene>
<dbReference type="PANTHER" id="PTHR35910:SF1">
    <property type="entry name" value="2EXR DOMAIN-CONTAINING PROTEIN"/>
    <property type="match status" value="1"/>
</dbReference>
<proteinExistence type="predicted"/>
<comment type="caution">
    <text evidence="2">The sequence shown here is derived from an EMBL/GenBank/DDBJ whole genome shotgun (WGS) entry which is preliminary data.</text>
</comment>
<evidence type="ECO:0000313" key="3">
    <source>
        <dbReference type="Proteomes" id="UP001390339"/>
    </source>
</evidence>
<evidence type="ECO:0000313" key="2">
    <source>
        <dbReference type="EMBL" id="KAK8863060.1"/>
    </source>
</evidence>
<evidence type="ECO:0000259" key="1">
    <source>
        <dbReference type="Pfam" id="PF20150"/>
    </source>
</evidence>
<protein>
    <recommendedName>
        <fullName evidence="1">2EXR domain-containing protein</fullName>
    </recommendedName>
</protein>
<keyword evidence="3" id="KW-1185">Reference proteome</keyword>
<dbReference type="EMBL" id="JAPCWZ010000005">
    <property type="protein sequence ID" value="KAK8863060.1"/>
    <property type="molecule type" value="Genomic_DNA"/>
</dbReference>
<feature type="domain" description="2EXR" evidence="1">
    <location>
        <begin position="12"/>
        <end position="100"/>
    </location>
</feature>
<dbReference type="Proteomes" id="UP001390339">
    <property type="component" value="Unassembled WGS sequence"/>
</dbReference>
<sequence length="272" mass="30923">METNQVLQQKEFKPFARLPTEMRLAIWGCVASEPRVVTIDTDYWPFHTSPYLEIYGVDYSKAPVLFFVNREARQVALKKYCFRVHLKGLPEVNWLLAEHDRILMKGQWLLATFRSFQWKGHRSLFAPPHHALPGRPQETTSYMVRVSHPTGPHPFGLPSPEEMLSESLEELADPYSRPVRFSLRTLCTADPTDRVPGMVHDTDPLVAIRLKIFHNREPLVAVRIGATNRGLNSSSGGGSIADEEYQMPEVAHVHVDVEKVSDERMPNGTTTP</sequence>
<accession>A0ABR2IIN5</accession>
<dbReference type="InterPro" id="IPR045518">
    <property type="entry name" value="2EXR"/>
</dbReference>